<dbReference type="InterPro" id="IPR012340">
    <property type="entry name" value="NA-bd_OB-fold"/>
</dbReference>
<feature type="compositionally biased region" description="Basic and acidic residues" evidence="4">
    <location>
        <begin position="89"/>
        <end position="105"/>
    </location>
</feature>
<dbReference type="AlphaFoldDB" id="A0A1F5KC94"/>
<organism evidence="5 6">
    <name type="scientific">Candidatus Daviesbacteria bacterium RIFCSPHIGHO2_12_FULL_37_11</name>
    <dbReference type="NCBI Taxonomy" id="1797777"/>
    <lineage>
        <taxon>Bacteria</taxon>
        <taxon>Candidatus Daviesiibacteriota</taxon>
    </lineage>
</organism>
<evidence type="ECO:0000256" key="3">
    <source>
        <dbReference type="ARBA" id="ARBA00023274"/>
    </source>
</evidence>
<proteinExistence type="inferred from homology"/>
<dbReference type="Pfam" id="PF00366">
    <property type="entry name" value="Ribosomal_S17"/>
    <property type="match status" value="1"/>
</dbReference>
<evidence type="ECO:0000256" key="4">
    <source>
        <dbReference type="SAM" id="MobiDB-lite"/>
    </source>
</evidence>
<dbReference type="PRINTS" id="PR00973">
    <property type="entry name" value="RIBOSOMALS17"/>
</dbReference>
<dbReference type="InterPro" id="IPR000266">
    <property type="entry name" value="Ribosomal_uS17"/>
</dbReference>
<dbReference type="Proteomes" id="UP000176527">
    <property type="component" value="Unassembled WGS sequence"/>
</dbReference>
<comment type="caution">
    <text evidence="5">The sequence shown here is derived from an EMBL/GenBank/DDBJ whole genome shotgun (WGS) entry which is preliminary data.</text>
</comment>
<dbReference type="SUPFAM" id="SSF50249">
    <property type="entry name" value="Nucleic acid-binding proteins"/>
    <property type="match status" value="1"/>
</dbReference>
<evidence type="ECO:0000256" key="1">
    <source>
        <dbReference type="ARBA" id="ARBA00010254"/>
    </source>
</evidence>
<sequence>MIGRVVSTKMKDTAVVLITSTKKHPLYKKTYKRSKKFLAHDELGVILGDVIEIVPVKPLSRKKFWKVSKVVGRQFEAVAKEDLKNAAKEAIAEVMPEEKREESSDISHQTSDNETEEKTKKKTKVKRKEKSES</sequence>
<dbReference type="NCBIfam" id="NF004123">
    <property type="entry name" value="PRK05610.1"/>
    <property type="match status" value="1"/>
</dbReference>
<dbReference type="Gene3D" id="2.40.50.140">
    <property type="entry name" value="Nucleic acid-binding proteins"/>
    <property type="match status" value="1"/>
</dbReference>
<keyword evidence="3" id="KW-0687">Ribonucleoprotein</keyword>
<dbReference type="PANTHER" id="PTHR10744">
    <property type="entry name" value="40S RIBOSOMAL PROTEIN S11 FAMILY MEMBER"/>
    <property type="match status" value="1"/>
</dbReference>
<accession>A0A1F5KC94</accession>
<reference evidence="5 6" key="1">
    <citation type="journal article" date="2016" name="Nat. Commun.">
        <title>Thousands of microbial genomes shed light on interconnected biogeochemical processes in an aquifer system.</title>
        <authorList>
            <person name="Anantharaman K."/>
            <person name="Brown C.T."/>
            <person name="Hug L.A."/>
            <person name="Sharon I."/>
            <person name="Castelle C.J."/>
            <person name="Probst A.J."/>
            <person name="Thomas B.C."/>
            <person name="Singh A."/>
            <person name="Wilkins M.J."/>
            <person name="Karaoz U."/>
            <person name="Brodie E.L."/>
            <person name="Williams K.H."/>
            <person name="Hubbard S.S."/>
            <person name="Banfield J.F."/>
        </authorList>
    </citation>
    <scope>NUCLEOTIDE SEQUENCE [LARGE SCALE GENOMIC DNA]</scope>
</reference>
<dbReference type="CDD" id="cd00364">
    <property type="entry name" value="Ribosomal_uS17"/>
    <property type="match status" value="1"/>
</dbReference>
<comment type="similarity">
    <text evidence="1">Belongs to the universal ribosomal protein uS17 family.</text>
</comment>
<gene>
    <name evidence="5" type="ORF">A3F00_01535</name>
</gene>
<keyword evidence="2 5" id="KW-0689">Ribosomal protein</keyword>
<protein>
    <submittedName>
        <fullName evidence="5">30S ribosomal protein S17</fullName>
    </submittedName>
</protein>
<feature type="region of interest" description="Disordered" evidence="4">
    <location>
        <begin position="89"/>
        <end position="133"/>
    </location>
</feature>
<dbReference type="GO" id="GO:0003735">
    <property type="term" value="F:structural constituent of ribosome"/>
    <property type="evidence" value="ECO:0007669"/>
    <property type="project" value="InterPro"/>
</dbReference>
<dbReference type="PANTHER" id="PTHR10744:SF1">
    <property type="entry name" value="SMALL RIBOSOMAL SUBUNIT PROTEIN US17M"/>
    <property type="match status" value="1"/>
</dbReference>
<evidence type="ECO:0000256" key="2">
    <source>
        <dbReference type="ARBA" id="ARBA00022980"/>
    </source>
</evidence>
<name>A0A1F5KC94_9BACT</name>
<feature type="compositionally biased region" description="Basic residues" evidence="4">
    <location>
        <begin position="120"/>
        <end position="133"/>
    </location>
</feature>
<evidence type="ECO:0000313" key="6">
    <source>
        <dbReference type="Proteomes" id="UP000176527"/>
    </source>
</evidence>
<dbReference type="GO" id="GO:0006412">
    <property type="term" value="P:translation"/>
    <property type="evidence" value="ECO:0007669"/>
    <property type="project" value="InterPro"/>
</dbReference>
<dbReference type="EMBL" id="MFDE01000018">
    <property type="protein sequence ID" value="OGE38557.1"/>
    <property type="molecule type" value="Genomic_DNA"/>
</dbReference>
<dbReference type="GO" id="GO:0022627">
    <property type="term" value="C:cytosolic small ribosomal subunit"/>
    <property type="evidence" value="ECO:0007669"/>
    <property type="project" value="TreeGrafter"/>
</dbReference>
<evidence type="ECO:0000313" key="5">
    <source>
        <dbReference type="EMBL" id="OGE38557.1"/>
    </source>
</evidence>